<dbReference type="AlphaFoldDB" id="A0A1H0UZM8"/>
<dbReference type="InterPro" id="IPR050736">
    <property type="entry name" value="Sensor_HK_Regulatory"/>
</dbReference>
<dbReference type="PRINTS" id="PR00344">
    <property type="entry name" value="BCTRLSENSOR"/>
</dbReference>
<proteinExistence type="predicted"/>
<keyword evidence="4" id="KW-0808">Transferase</keyword>
<dbReference type="InterPro" id="IPR003594">
    <property type="entry name" value="HATPase_dom"/>
</dbReference>
<keyword evidence="3" id="KW-0597">Phosphoprotein</keyword>
<dbReference type="PANTHER" id="PTHR43711">
    <property type="entry name" value="TWO-COMPONENT HISTIDINE KINASE"/>
    <property type="match status" value="1"/>
</dbReference>
<dbReference type="Pfam" id="PF10123">
    <property type="entry name" value="Mu-like_Pro"/>
    <property type="match status" value="1"/>
</dbReference>
<name>A0A1H0UZM8_9BURK</name>
<dbReference type="InterPro" id="IPR004358">
    <property type="entry name" value="Sig_transdc_His_kin-like_C"/>
</dbReference>
<dbReference type="Pfam" id="PF00512">
    <property type="entry name" value="HisKA"/>
    <property type="match status" value="1"/>
</dbReference>
<dbReference type="Pfam" id="PF02518">
    <property type="entry name" value="HATPase_c"/>
    <property type="match status" value="1"/>
</dbReference>
<dbReference type="InterPro" id="IPR003661">
    <property type="entry name" value="HisK_dim/P_dom"/>
</dbReference>
<evidence type="ECO:0000256" key="2">
    <source>
        <dbReference type="ARBA" id="ARBA00012438"/>
    </source>
</evidence>
<dbReference type="SUPFAM" id="SSF55874">
    <property type="entry name" value="ATPase domain of HSP90 chaperone/DNA topoisomerase II/histidine kinase"/>
    <property type="match status" value="1"/>
</dbReference>
<evidence type="ECO:0000256" key="5">
    <source>
        <dbReference type="ARBA" id="ARBA00022777"/>
    </source>
</evidence>
<dbReference type="PANTHER" id="PTHR43711:SF1">
    <property type="entry name" value="HISTIDINE KINASE 1"/>
    <property type="match status" value="1"/>
</dbReference>
<gene>
    <name evidence="9" type="ORF">SAMN04489708_12277</name>
</gene>
<dbReference type="CDD" id="cd00082">
    <property type="entry name" value="HisKA"/>
    <property type="match status" value="1"/>
</dbReference>
<dbReference type="InterPro" id="IPR036890">
    <property type="entry name" value="HATPase_C_sf"/>
</dbReference>
<dbReference type="Gene3D" id="3.30.565.10">
    <property type="entry name" value="Histidine kinase-like ATPase, C-terminal domain"/>
    <property type="match status" value="1"/>
</dbReference>
<evidence type="ECO:0000313" key="9">
    <source>
        <dbReference type="EMBL" id="SDP71637.1"/>
    </source>
</evidence>
<keyword evidence="6" id="KW-0902">Two-component regulatory system</keyword>
<evidence type="ECO:0000256" key="3">
    <source>
        <dbReference type="ARBA" id="ARBA00022553"/>
    </source>
</evidence>
<evidence type="ECO:0000259" key="8">
    <source>
        <dbReference type="PROSITE" id="PS50109"/>
    </source>
</evidence>
<feature type="coiled-coil region" evidence="7">
    <location>
        <begin position="178"/>
        <end position="207"/>
    </location>
</feature>
<keyword evidence="7" id="KW-0175">Coiled coil</keyword>
<protein>
    <recommendedName>
        <fullName evidence="2">histidine kinase</fullName>
        <ecNumber evidence="2">2.7.13.3</ecNumber>
    </recommendedName>
</protein>
<comment type="catalytic activity">
    <reaction evidence="1">
        <text>ATP + protein L-histidine = ADP + protein N-phospho-L-histidine.</text>
        <dbReference type="EC" id="2.7.13.3"/>
    </reaction>
</comment>
<dbReference type="GO" id="GO:0000155">
    <property type="term" value="F:phosphorelay sensor kinase activity"/>
    <property type="evidence" value="ECO:0007669"/>
    <property type="project" value="InterPro"/>
</dbReference>
<organism evidence="9 10">
    <name type="scientific">Paracidovorax cattleyae</name>
    <dbReference type="NCBI Taxonomy" id="80868"/>
    <lineage>
        <taxon>Bacteria</taxon>
        <taxon>Pseudomonadati</taxon>
        <taxon>Pseudomonadota</taxon>
        <taxon>Betaproteobacteria</taxon>
        <taxon>Burkholderiales</taxon>
        <taxon>Comamonadaceae</taxon>
        <taxon>Paracidovorax</taxon>
    </lineage>
</organism>
<evidence type="ECO:0000256" key="7">
    <source>
        <dbReference type="SAM" id="Coils"/>
    </source>
</evidence>
<dbReference type="PROSITE" id="PS50109">
    <property type="entry name" value="HIS_KIN"/>
    <property type="match status" value="1"/>
</dbReference>
<dbReference type="InterPro" id="IPR012106">
    <property type="entry name" value="Phage_Mu_Gp1"/>
</dbReference>
<keyword evidence="5 9" id="KW-0418">Kinase</keyword>
<dbReference type="EC" id="2.7.13.3" evidence="2"/>
<dbReference type="EMBL" id="FNJL01000022">
    <property type="protein sequence ID" value="SDP71637.1"/>
    <property type="molecule type" value="Genomic_DNA"/>
</dbReference>
<keyword evidence="10" id="KW-1185">Reference proteome</keyword>
<feature type="domain" description="Histidine kinase" evidence="8">
    <location>
        <begin position="207"/>
        <end position="402"/>
    </location>
</feature>
<reference evidence="10" key="1">
    <citation type="submission" date="2016-10" db="EMBL/GenBank/DDBJ databases">
        <authorList>
            <person name="Varghese N."/>
            <person name="Submissions S."/>
        </authorList>
    </citation>
    <scope>NUCLEOTIDE SEQUENCE [LARGE SCALE GENOMIC DNA]</scope>
    <source>
        <strain evidence="10">DSM 17101</strain>
    </source>
</reference>
<evidence type="ECO:0000256" key="1">
    <source>
        <dbReference type="ARBA" id="ARBA00000085"/>
    </source>
</evidence>
<sequence>MFSLAGTAQADDRLTLIQFMPAGEFGPSDGRTMDVPAWRIDADSARSVIAQHAARRNPVVIDHEHQTLLKEQNGQPTLTALGPLRPLQDRATAACTALALPTDTSAEAVTAACTSLRTNGSGTPDPARYVPVAVVDELRPNLAALLSRDGRLPGMLNNHYRWPGGPVPDALCCIDPLARQAVELVERHQIEAELAQERRRKDEFLAMLAHELRNPLAPLRNMLEVLGRYHGDEALSRKARDVMEGQVLQLVRLMDGLLDVNRIKRGTLELQREPLLLAEVINQAVEVCRPALDQQGHRLRVVLPGAPVPLQGDSSRLTQVFGNLLANACKYTPAGGDIEVRVEPAGPRVEVVVKDNGSGIPPEQIDEVFGLFTWVDRTLDRAQGGLGIGLMLVRRLVESAGS</sequence>
<evidence type="ECO:0000256" key="4">
    <source>
        <dbReference type="ARBA" id="ARBA00022679"/>
    </source>
</evidence>
<evidence type="ECO:0000256" key="6">
    <source>
        <dbReference type="ARBA" id="ARBA00023012"/>
    </source>
</evidence>
<accession>A0A1H0UZM8</accession>
<dbReference type="InterPro" id="IPR036097">
    <property type="entry name" value="HisK_dim/P_sf"/>
</dbReference>
<evidence type="ECO:0000313" key="10">
    <source>
        <dbReference type="Proteomes" id="UP000199317"/>
    </source>
</evidence>
<dbReference type="Proteomes" id="UP000199317">
    <property type="component" value="Unassembled WGS sequence"/>
</dbReference>
<dbReference type="CDD" id="cd00075">
    <property type="entry name" value="HATPase"/>
    <property type="match status" value="1"/>
</dbReference>
<dbReference type="SMART" id="SM00387">
    <property type="entry name" value="HATPase_c"/>
    <property type="match status" value="1"/>
</dbReference>
<dbReference type="SMART" id="SM00388">
    <property type="entry name" value="HisKA"/>
    <property type="match status" value="1"/>
</dbReference>
<dbReference type="InterPro" id="IPR005467">
    <property type="entry name" value="His_kinase_dom"/>
</dbReference>
<dbReference type="SUPFAM" id="SSF47384">
    <property type="entry name" value="Homodimeric domain of signal transducing histidine kinase"/>
    <property type="match status" value="1"/>
</dbReference>
<dbReference type="Gene3D" id="1.10.287.130">
    <property type="match status" value="1"/>
</dbReference>